<organism evidence="1 2">
    <name type="scientific">Bordetella ansorpii</name>
    <dbReference type="NCBI Taxonomy" id="288768"/>
    <lineage>
        <taxon>Bacteria</taxon>
        <taxon>Pseudomonadati</taxon>
        <taxon>Pseudomonadota</taxon>
        <taxon>Betaproteobacteria</taxon>
        <taxon>Burkholderiales</taxon>
        <taxon>Alcaligenaceae</taxon>
        <taxon>Bordetella</taxon>
    </lineage>
</organism>
<protein>
    <submittedName>
        <fullName evidence="1">Uncharacterized protein</fullName>
    </submittedName>
</protein>
<name>A0A157SJF0_9BORD</name>
<accession>A0A157SJF0</accession>
<dbReference type="EMBL" id="FKIF01000006">
    <property type="protein sequence ID" value="SAI70454.1"/>
    <property type="molecule type" value="Genomic_DNA"/>
</dbReference>
<dbReference type="STRING" id="288768.SAMEA3906486_03102"/>
<evidence type="ECO:0000313" key="2">
    <source>
        <dbReference type="Proteomes" id="UP000076848"/>
    </source>
</evidence>
<dbReference type="OrthoDB" id="9887583at2"/>
<reference evidence="1 2" key="1">
    <citation type="submission" date="2016-04" db="EMBL/GenBank/DDBJ databases">
        <authorList>
            <consortium name="Pathogen Informatics"/>
        </authorList>
    </citation>
    <scope>NUCLEOTIDE SEQUENCE [LARGE SCALE GENOMIC DNA]</scope>
    <source>
        <strain evidence="1 2">H050680373</strain>
    </source>
</reference>
<dbReference type="AlphaFoldDB" id="A0A157SJF0"/>
<evidence type="ECO:0000313" key="1">
    <source>
        <dbReference type="EMBL" id="SAI70454.1"/>
    </source>
</evidence>
<sequence>MIADALALLSGWRGYAAAALAGGVAMAGVQQLRVDAVQARLAAAELRVSMADTVNRQCAADVSDARAAVSRLRAEADAREALAKAAVVAAETAAARHESAAGYWRRRVAQRPDQCAAAEDALDEYLKGAP</sequence>
<proteinExistence type="predicted"/>
<dbReference type="RefSeq" id="WP_066128427.1">
    <property type="nucleotide sequence ID" value="NZ_FKIF01000006.1"/>
</dbReference>
<gene>
    <name evidence="1" type="ORF">SAMEA3906486_03102</name>
</gene>
<dbReference type="Proteomes" id="UP000076848">
    <property type="component" value="Unassembled WGS sequence"/>
</dbReference>
<keyword evidence="2" id="KW-1185">Reference proteome</keyword>